<protein>
    <submittedName>
        <fullName evidence="2">Uncharacterized protein</fullName>
    </submittedName>
</protein>
<gene>
    <name evidence="2" type="ORF">EYF80_059799</name>
</gene>
<evidence type="ECO:0000256" key="1">
    <source>
        <dbReference type="SAM" id="MobiDB-lite"/>
    </source>
</evidence>
<comment type="caution">
    <text evidence="2">The sequence shown here is derived from an EMBL/GenBank/DDBJ whole genome shotgun (WGS) entry which is preliminary data.</text>
</comment>
<dbReference type="AlphaFoldDB" id="A0A4Z2EMH6"/>
<name>A0A4Z2EMH6_9TELE</name>
<dbReference type="Proteomes" id="UP000314294">
    <property type="component" value="Unassembled WGS sequence"/>
</dbReference>
<sequence length="126" mass="14266">MESQRRPPPEDHPVPPSGRQRHDPQRGLLLQAGRLPRAAGPPHGREARPLLLPLQHRLPGGSRAAGPPARSQRLTLLPSRLSFPGGKNTAFFWFAKFYGWSYISYRYFLIEVGTFGACRSFPRRLR</sequence>
<keyword evidence="3" id="KW-1185">Reference proteome</keyword>
<feature type="region of interest" description="Disordered" evidence="1">
    <location>
        <begin position="1"/>
        <end position="70"/>
    </location>
</feature>
<evidence type="ECO:0000313" key="2">
    <source>
        <dbReference type="EMBL" id="TNN30053.1"/>
    </source>
</evidence>
<dbReference type="EMBL" id="SRLO01004906">
    <property type="protein sequence ID" value="TNN30053.1"/>
    <property type="molecule type" value="Genomic_DNA"/>
</dbReference>
<feature type="compositionally biased region" description="Basic and acidic residues" evidence="1">
    <location>
        <begin position="1"/>
        <end position="13"/>
    </location>
</feature>
<accession>A0A4Z2EMH6</accession>
<organism evidence="2 3">
    <name type="scientific">Liparis tanakae</name>
    <name type="common">Tanaka's snailfish</name>
    <dbReference type="NCBI Taxonomy" id="230148"/>
    <lineage>
        <taxon>Eukaryota</taxon>
        <taxon>Metazoa</taxon>
        <taxon>Chordata</taxon>
        <taxon>Craniata</taxon>
        <taxon>Vertebrata</taxon>
        <taxon>Euteleostomi</taxon>
        <taxon>Actinopterygii</taxon>
        <taxon>Neopterygii</taxon>
        <taxon>Teleostei</taxon>
        <taxon>Neoteleostei</taxon>
        <taxon>Acanthomorphata</taxon>
        <taxon>Eupercaria</taxon>
        <taxon>Perciformes</taxon>
        <taxon>Cottioidei</taxon>
        <taxon>Cottales</taxon>
        <taxon>Liparidae</taxon>
        <taxon>Liparis</taxon>
    </lineage>
</organism>
<reference evidence="2 3" key="1">
    <citation type="submission" date="2019-03" db="EMBL/GenBank/DDBJ databases">
        <title>First draft genome of Liparis tanakae, snailfish: a comprehensive survey of snailfish specific genes.</title>
        <authorList>
            <person name="Kim W."/>
            <person name="Song I."/>
            <person name="Jeong J.-H."/>
            <person name="Kim D."/>
            <person name="Kim S."/>
            <person name="Ryu S."/>
            <person name="Song J.Y."/>
            <person name="Lee S.K."/>
        </authorList>
    </citation>
    <scope>NUCLEOTIDE SEQUENCE [LARGE SCALE GENOMIC DNA]</scope>
    <source>
        <tissue evidence="2">Muscle</tissue>
    </source>
</reference>
<feature type="compositionally biased region" description="Low complexity" evidence="1">
    <location>
        <begin position="49"/>
        <end position="59"/>
    </location>
</feature>
<proteinExistence type="predicted"/>
<evidence type="ECO:0000313" key="3">
    <source>
        <dbReference type="Proteomes" id="UP000314294"/>
    </source>
</evidence>